<dbReference type="Gene3D" id="1.25.40.10">
    <property type="entry name" value="Tetratricopeptide repeat domain"/>
    <property type="match status" value="1"/>
</dbReference>
<dbReference type="PANTHER" id="PTHR38035:SF1">
    <property type="entry name" value="ANCILLARY SECYEG TRANSLOCON SUBUNIT"/>
    <property type="match status" value="1"/>
</dbReference>
<keyword evidence="4 9" id="KW-1133">Transmembrane helix</keyword>
<evidence type="ECO:0000313" key="12">
    <source>
        <dbReference type="Proteomes" id="UP000029392"/>
    </source>
</evidence>
<keyword evidence="5 9" id="KW-0472">Membrane</keyword>
<dbReference type="GO" id="GO:0044877">
    <property type="term" value="F:protein-containing complex binding"/>
    <property type="evidence" value="ECO:0007669"/>
    <property type="project" value="InterPro"/>
</dbReference>
<keyword evidence="2" id="KW-1003">Cell membrane</keyword>
<comment type="subcellular location">
    <subcellularLocation>
        <location evidence="1">Cell membrane</location>
        <topology evidence="1">Single-pass type II membrane protein</topology>
    </subcellularLocation>
</comment>
<comment type="caution">
    <text evidence="11">The sequence shown here is derived from an EMBL/GenBank/DDBJ whole genome shotgun (WGS) entry which is preliminary data.</text>
</comment>
<dbReference type="OrthoDB" id="9789675at2"/>
<dbReference type="InterPro" id="IPR018704">
    <property type="entry name" value="SecYEG/CpoB_TPR"/>
</dbReference>
<dbReference type="SUPFAM" id="SSF48452">
    <property type="entry name" value="TPR-like"/>
    <property type="match status" value="1"/>
</dbReference>
<feature type="domain" description="Ancillary SecYEG translocon subunit/Cell division coordinator CpoB TPR" evidence="10">
    <location>
        <begin position="14"/>
        <end position="204"/>
    </location>
</feature>
<evidence type="ECO:0000256" key="5">
    <source>
        <dbReference type="ARBA" id="ARBA00023136"/>
    </source>
</evidence>
<dbReference type="PIRSF" id="PIRSF006170">
    <property type="entry name" value="YfgM"/>
    <property type="match status" value="1"/>
</dbReference>
<sequence length="216" mass="23103">MDQTDEYEQGERVRAWLRNNGSSLITGIALGLAALGGWQWWQGQGELRKVEAAAEYLAFNKAVEANDAAKASAHAQAIRQNHPKTPYVALAALAEAEMLHAAGKADEALALLDGVPTADTDPALAELVKLRAVRLLAGQGKHEEAIKRLDATPFPSYVGVAEELRGDAELALGRREQARAAYEKALAALDLGAPTRGIVEMKYTEAGGRLPEQPEA</sequence>
<keyword evidence="12" id="KW-1185">Reference proteome</keyword>
<evidence type="ECO:0000256" key="4">
    <source>
        <dbReference type="ARBA" id="ARBA00022989"/>
    </source>
</evidence>
<evidence type="ECO:0000256" key="6">
    <source>
        <dbReference type="ARBA" id="ARBA00023186"/>
    </source>
</evidence>
<dbReference type="PANTHER" id="PTHR38035">
    <property type="entry name" value="UPF0070 PROTEIN YFGM"/>
    <property type="match status" value="1"/>
</dbReference>
<feature type="transmembrane region" description="Helical" evidence="9">
    <location>
        <begin position="21"/>
        <end position="41"/>
    </location>
</feature>
<dbReference type="EMBL" id="AVCH01000001">
    <property type="protein sequence ID" value="KFN52304.1"/>
    <property type="molecule type" value="Genomic_DNA"/>
</dbReference>
<proteinExistence type="inferred from homology"/>
<evidence type="ECO:0000259" key="10">
    <source>
        <dbReference type="Pfam" id="PF09976"/>
    </source>
</evidence>
<dbReference type="Pfam" id="PF09976">
    <property type="entry name" value="TPR_21"/>
    <property type="match status" value="1"/>
</dbReference>
<dbReference type="Proteomes" id="UP000029392">
    <property type="component" value="Unassembled WGS sequence"/>
</dbReference>
<comment type="similarity">
    <text evidence="7">Belongs to the YfgM family.</text>
</comment>
<evidence type="ECO:0000256" key="1">
    <source>
        <dbReference type="ARBA" id="ARBA00004401"/>
    </source>
</evidence>
<keyword evidence="6" id="KW-0143">Chaperone</keyword>
<dbReference type="STRING" id="1384054.N790_00610"/>
<evidence type="ECO:0000256" key="8">
    <source>
        <dbReference type="ARBA" id="ARBA00024235"/>
    </source>
</evidence>
<evidence type="ECO:0000256" key="7">
    <source>
        <dbReference type="ARBA" id="ARBA00024197"/>
    </source>
</evidence>
<dbReference type="eggNOG" id="COG2976">
    <property type="taxonomic scope" value="Bacteria"/>
</dbReference>
<organism evidence="11 12">
    <name type="scientific">Arenimonas malthae CC-JY-1</name>
    <dbReference type="NCBI Taxonomy" id="1384054"/>
    <lineage>
        <taxon>Bacteria</taxon>
        <taxon>Pseudomonadati</taxon>
        <taxon>Pseudomonadota</taxon>
        <taxon>Gammaproteobacteria</taxon>
        <taxon>Lysobacterales</taxon>
        <taxon>Lysobacteraceae</taxon>
        <taxon>Arenimonas</taxon>
    </lineage>
</organism>
<evidence type="ECO:0000256" key="9">
    <source>
        <dbReference type="SAM" id="Phobius"/>
    </source>
</evidence>
<dbReference type="AlphaFoldDB" id="A0A091BNB0"/>
<name>A0A091BNB0_9GAMM</name>
<dbReference type="RefSeq" id="WP_043799523.1">
    <property type="nucleotide sequence ID" value="NZ_AVCH01000001.1"/>
</dbReference>
<accession>A0A091BNB0</accession>
<protein>
    <recommendedName>
        <fullName evidence="8">Ancillary SecYEG translocon subunit</fullName>
    </recommendedName>
</protein>
<keyword evidence="3 9" id="KW-0812">Transmembrane</keyword>
<dbReference type="InterPro" id="IPR026039">
    <property type="entry name" value="YfgM"/>
</dbReference>
<dbReference type="GO" id="GO:0005886">
    <property type="term" value="C:plasma membrane"/>
    <property type="evidence" value="ECO:0007669"/>
    <property type="project" value="UniProtKB-SubCell"/>
</dbReference>
<evidence type="ECO:0000256" key="3">
    <source>
        <dbReference type="ARBA" id="ARBA00022692"/>
    </source>
</evidence>
<gene>
    <name evidence="11" type="ORF">N790_00610</name>
</gene>
<reference evidence="11 12" key="1">
    <citation type="submission" date="2013-09" db="EMBL/GenBank/DDBJ databases">
        <title>Genome sequencing of Arenimonas malthae.</title>
        <authorList>
            <person name="Chen F."/>
            <person name="Wang G."/>
        </authorList>
    </citation>
    <scope>NUCLEOTIDE SEQUENCE [LARGE SCALE GENOMIC DNA]</scope>
    <source>
        <strain evidence="11 12">CC-JY-1</strain>
    </source>
</reference>
<evidence type="ECO:0000313" key="11">
    <source>
        <dbReference type="EMBL" id="KFN52304.1"/>
    </source>
</evidence>
<dbReference type="PATRIC" id="fig|1384054.3.peg.107"/>
<evidence type="ECO:0000256" key="2">
    <source>
        <dbReference type="ARBA" id="ARBA00022475"/>
    </source>
</evidence>
<dbReference type="InterPro" id="IPR011990">
    <property type="entry name" value="TPR-like_helical_dom_sf"/>
</dbReference>